<dbReference type="InterPro" id="IPR005334">
    <property type="entry name" value="Tctex-1-like"/>
</dbReference>
<accession>A0A9W6YXZ6</accession>
<dbReference type="EMBL" id="BSXU01004959">
    <property type="protein sequence ID" value="GMG49199.1"/>
    <property type="molecule type" value="Genomic_DNA"/>
</dbReference>
<keyword evidence="6" id="KW-1185">Reference proteome</keyword>
<evidence type="ECO:0000313" key="5">
    <source>
        <dbReference type="EMBL" id="GMG49199.1"/>
    </source>
</evidence>
<evidence type="ECO:0000256" key="2">
    <source>
        <dbReference type="ARBA" id="ARBA00010778"/>
    </source>
</evidence>
<comment type="caution">
    <text evidence="5">The sequence shown here is derived from an EMBL/GenBank/DDBJ whole genome shotgun (WGS) entry which is preliminary data.</text>
</comment>
<proteinExistence type="inferred from homology"/>
<name>A0A9W6YXZ6_AMBMO</name>
<dbReference type="InterPro" id="IPR038586">
    <property type="entry name" value="Tctex-1-like_sf"/>
</dbReference>
<organism evidence="5 6">
    <name type="scientific">Ambrosiozyma monospora</name>
    <name type="common">Yeast</name>
    <name type="synonym">Endomycopsis monosporus</name>
    <dbReference type="NCBI Taxonomy" id="43982"/>
    <lineage>
        <taxon>Eukaryota</taxon>
        <taxon>Fungi</taxon>
        <taxon>Dikarya</taxon>
        <taxon>Ascomycota</taxon>
        <taxon>Saccharomycotina</taxon>
        <taxon>Pichiomycetes</taxon>
        <taxon>Pichiales</taxon>
        <taxon>Pichiaceae</taxon>
        <taxon>Ambrosiozyma</taxon>
    </lineage>
</organism>
<evidence type="ECO:0000256" key="3">
    <source>
        <dbReference type="ARBA" id="ARBA00019193"/>
    </source>
</evidence>
<keyword evidence="4" id="KW-0966">Cell projection</keyword>
<comment type="similarity">
    <text evidence="2">Belongs to the TDA2 family.</text>
</comment>
<dbReference type="Gene3D" id="3.30.1140.40">
    <property type="entry name" value="Tctex-1"/>
    <property type="match status" value="1"/>
</dbReference>
<evidence type="ECO:0000256" key="4">
    <source>
        <dbReference type="ARBA" id="ARBA00023273"/>
    </source>
</evidence>
<evidence type="ECO:0000256" key="1">
    <source>
        <dbReference type="ARBA" id="ARBA00004316"/>
    </source>
</evidence>
<dbReference type="GO" id="GO:0042995">
    <property type="term" value="C:cell projection"/>
    <property type="evidence" value="ECO:0007669"/>
    <property type="project" value="UniProtKB-SubCell"/>
</dbReference>
<reference evidence="5" key="1">
    <citation type="submission" date="2023-04" db="EMBL/GenBank/DDBJ databases">
        <title>Ambrosiozyma monospora NBRC 1965.</title>
        <authorList>
            <person name="Ichikawa N."/>
            <person name="Sato H."/>
            <person name="Tonouchi N."/>
        </authorList>
    </citation>
    <scope>NUCLEOTIDE SEQUENCE</scope>
    <source>
        <strain evidence="5">NBRC 1965</strain>
    </source>
</reference>
<comment type="subcellular location">
    <subcellularLocation>
        <location evidence="1">Cell projection</location>
    </subcellularLocation>
</comment>
<gene>
    <name evidence="5" type="ORF">Amon01_000708300</name>
</gene>
<dbReference type="AlphaFoldDB" id="A0A9W6YXZ6"/>
<evidence type="ECO:0000313" key="6">
    <source>
        <dbReference type="Proteomes" id="UP001165063"/>
    </source>
</evidence>
<dbReference type="Proteomes" id="UP001165063">
    <property type="component" value="Unassembled WGS sequence"/>
</dbReference>
<sequence length="139" mass="15652">MMNSEIGFTVQKINESKLPITQEELTTALEDELNKIPEHKEGEPAEAAESDLPTNKTIISGIISKLQQRSSKFKYLVNVSRFTRNKQDLVDIENGFGALWDEEQDGYLSSFVDIDFIDDESGEVDGGITFICSVYFVHL</sequence>
<dbReference type="Pfam" id="PF03645">
    <property type="entry name" value="Tctex-1"/>
    <property type="match status" value="1"/>
</dbReference>
<dbReference type="OrthoDB" id="10059120at2759"/>
<protein>
    <recommendedName>
        <fullName evidence="3">Topoisomerase I damage affected protein 2</fullName>
    </recommendedName>
</protein>